<keyword evidence="3" id="KW-1185">Reference proteome</keyword>
<feature type="compositionally biased region" description="Acidic residues" evidence="1">
    <location>
        <begin position="76"/>
        <end position="107"/>
    </location>
</feature>
<reference evidence="2 3" key="1">
    <citation type="journal article" date="2019" name="Nat. Ecol. Evol.">
        <title>Megaphylogeny resolves global patterns of mushroom evolution.</title>
        <authorList>
            <person name="Varga T."/>
            <person name="Krizsan K."/>
            <person name="Foldi C."/>
            <person name="Dima B."/>
            <person name="Sanchez-Garcia M."/>
            <person name="Sanchez-Ramirez S."/>
            <person name="Szollosi G.J."/>
            <person name="Szarkandi J.G."/>
            <person name="Papp V."/>
            <person name="Albert L."/>
            <person name="Andreopoulos W."/>
            <person name="Angelini C."/>
            <person name="Antonin V."/>
            <person name="Barry K.W."/>
            <person name="Bougher N.L."/>
            <person name="Buchanan P."/>
            <person name="Buyck B."/>
            <person name="Bense V."/>
            <person name="Catcheside P."/>
            <person name="Chovatia M."/>
            <person name="Cooper J."/>
            <person name="Damon W."/>
            <person name="Desjardin D."/>
            <person name="Finy P."/>
            <person name="Geml J."/>
            <person name="Haridas S."/>
            <person name="Hughes K."/>
            <person name="Justo A."/>
            <person name="Karasinski D."/>
            <person name="Kautmanova I."/>
            <person name="Kiss B."/>
            <person name="Kocsube S."/>
            <person name="Kotiranta H."/>
            <person name="LaButti K.M."/>
            <person name="Lechner B.E."/>
            <person name="Liimatainen K."/>
            <person name="Lipzen A."/>
            <person name="Lukacs Z."/>
            <person name="Mihaltcheva S."/>
            <person name="Morgado L.N."/>
            <person name="Niskanen T."/>
            <person name="Noordeloos M.E."/>
            <person name="Ohm R.A."/>
            <person name="Ortiz-Santana B."/>
            <person name="Ovrebo C."/>
            <person name="Racz N."/>
            <person name="Riley R."/>
            <person name="Savchenko A."/>
            <person name="Shiryaev A."/>
            <person name="Soop K."/>
            <person name="Spirin V."/>
            <person name="Szebenyi C."/>
            <person name="Tomsovsky M."/>
            <person name="Tulloss R.E."/>
            <person name="Uehling J."/>
            <person name="Grigoriev I.V."/>
            <person name="Vagvolgyi C."/>
            <person name="Papp T."/>
            <person name="Martin F.M."/>
            <person name="Miettinen O."/>
            <person name="Hibbett D.S."/>
            <person name="Nagy L.G."/>
        </authorList>
    </citation>
    <scope>NUCLEOTIDE SEQUENCE [LARGE SCALE GENOMIC DNA]</scope>
    <source>
        <strain evidence="2 3">CBS 962.96</strain>
    </source>
</reference>
<dbReference type="EMBL" id="ML179535">
    <property type="protein sequence ID" value="THU85666.1"/>
    <property type="molecule type" value="Genomic_DNA"/>
</dbReference>
<gene>
    <name evidence="2" type="ORF">K435DRAFT_805705</name>
</gene>
<evidence type="ECO:0000256" key="1">
    <source>
        <dbReference type="SAM" id="MobiDB-lite"/>
    </source>
</evidence>
<name>A0A4S8LA49_DENBC</name>
<dbReference type="Proteomes" id="UP000297245">
    <property type="component" value="Unassembled WGS sequence"/>
</dbReference>
<proteinExistence type="predicted"/>
<evidence type="ECO:0000313" key="3">
    <source>
        <dbReference type="Proteomes" id="UP000297245"/>
    </source>
</evidence>
<protein>
    <submittedName>
        <fullName evidence="2">Uncharacterized protein</fullName>
    </submittedName>
</protein>
<accession>A0A4S8LA49</accession>
<evidence type="ECO:0000313" key="2">
    <source>
        <dbReference type="EMBL" id="THU85666.1"/>
    </source>
</evidence>
<sequence length="107" mass="11993">MDLFHRRVPGSGDEAEISLGTGNDEVNHDNVDGAIIHSRPKRKPKSLGEVSLALYAKRKQKPRGRPFTKRNKVEPQEQEYGEEVEVVEGELELDEESSEEAEASTSF</sequence>
<dbReference type="AlphaFoldDB" id="A0A4S8LA49"/>
<organism evidence="2 3">
    <name type="scientific">Dendrothele bispora (strain CBS 962.96)</name>
    <dbReference type="NCBI Taxonomy" id="1314807"/>
    <lineage>
        <taxon>Eukaryota</taxon>
        <taxon>Fungi</taxon>
        <taxon>Dikarya</taxon>
        <taxon>Basidiomycota</taxon>
        <taxon>Agaricomycotina</taxon>
        <taxon>Agaricomycetes</taxon>
        <taxon>Agaricomycetidae</taxon>
        <taxon>Agaricales</taxon>
        <taxon>Agaricales incertae sedis</taxon>
        <taxon>Dendrothele</taxon>
    </lineage>
</organism>
<feature type="compositionally biased region" description="Basic residues" evidence="1">
    <location>
        <begin position="57"/>
        <end position="70"/>
    </location>
</feature>
<feature type="region of interest" description="Disordered" evidence="1">
    <location>
        <begin position="57"/>
        <end position="107"/>
    </location>
</feature>
<feature type="region of interest" description="Disordered" evidence="1">
    <location>
        <begin position="1"/>
        <end position="30"/>
    </location>
</feature>